<keyword evidence="2" id="KW-1185">Reference proteome</keyword>
<proteinExistence type="predicted"/>
<dbReference type="EMBL" id="VSRR010061285">
    <property type="protein sequence ID" value="MPC83019.1"/>
    <property type="molecule type" value="Genomic_DNA"/>
</dbReference>
<organism evidence="1 2">
    <name type="scientific">Portunus trituberculatus</name>
    <name type="common">Swimming crab</name>
    <name type="synonym">Neptunus trituberculatus</name>
    <dbReference type="NCBI Taxonomy" id="210409"/>
    <lineage>
        <taxon>Eukaryota</taxon>
        <taxon>Metazoa</taxon>
        <taxon>Ecdysozoa</taxon>
        <taxon>Arthropoda</taxon>
        <taxon>Crustacea</taxon>
        <taxon>Multicrustacea</taxon>
        <taxon>Malacostraca</taxon>
        <taxon>Eumalacostraca</taxon>
        <taxon>Eucarida</taxon>
        <taxon>Decapoda</taxon>
        <taxon>Pleocyemata</taxon>
        <taxon>Brachyura</taxon>
        <taxon>Eubrachyura</taxon>
        <taxon>Portunoidea</taxon>
        <taxon>Portunidae</taxon>
        <taxon>Portuninae</taxon>
        <taxon>Portunus</taxon>
    </lineage>
</organism>
<name>A0A5B7IM14_PORTR</name>
<dbReference type="AlphaFoldDB" id="A0A5B7IM14"/>
<dbReference type="Proteomes" id="UP000324222">
    <property type="component" value="Unassembled WGS sequence"/>
</dbReference>
<reference evidence="1 2" key="1">
    <citation type="submission" date="2019-05" db="EMBL/GenBank/DDBJ databases">
        <title>Another draft genome of Portunus trituberculatus and its Hox gene families provides insights of decapod evolution.</title>
        <authorList>
            <person name="Jeong J.-H."/>
            <person name="Song I."/>
            <person name="Kim S."/>
            <person name="Choi T."/>
            <person name="Kim D."/>
            <person name="Ryu S."/>
            <person name="Kim W."/>
        </authorList>
    </citation>
    <scope>NUCLEOTIDE SEQUENCE [LARGE SCALE GENOMIC DNA]</scope>
    <source>
        <tissue evidence="1">Muscle</tissue>
    </source>
</reference>
<evidence type="ECO:0000313" key="2">
    <source>
        <dbReference type="Proteomes" id="UP000324222"/>
    </source>
</evidence>
<evidence type="ECO:0000313" key="1">
    <source>
        <dbReference type="EMBL" id="MPC83019.1"/>
    </source>
</evidence>
<accession>A0A5B7IM14</accession>
<comment type="caution">
    <text evidence="1">The sequence shown here is derived from an EMBL/GenBank/DDBJ whole genome shotgun (WGS) entry which is preliminary data.</text>
</comment>
<sequence>MVPFSLSLLAPKLEDANKADFGKDSGGERTERFRIQGRAVAWCKCSIGGFDSGVCLILKQQDHLMQNE</sequence>
<protein>
    <submittedName>
        <fullName evidence="1">Uncharacterized protein</fullName>
    </submittedName>
</protein>
<gene>
    <name evidence="1" type="ORF">E2C01_077708</name>
</gene>